<dbReference type="PANTHER" id="PTHR47186:SF57">
    <property type="entry name" value="OS02G0478300 PROTEIN"/>
    <property type="match status" value="1"/>
</dbReference>
<organism evidence="4 5">
    <name type="scientific">Rhynchospora pubera</name>
    <dbReference type="NCBI Taxonomy" id="906938"/>
    <lineage>
        <taxon>Eukaryota</taxon>
        <taxon>Viridiplantae</taxon>
        <taxon>Streptophyta</taxon>
        <taxon>Embryophyta</taxon>
        <taxon>Tracheophyta</taxon>
        <taxon>Spermatophyta</taxon>
        <taxon>Magnoliopsida</taxon>
        <taxon>Liliopsida</taxon>
        <taxon>Poales</taxon>
        <taxon>Cyperaceae</taxon>
        <taxon>Cyperoideae</taxon>
        <taxon>Rhynchosporeae</taxon>
        <taxon>Rhynchospora</taxon>
    </lineage>
</organism>
<protein>
    <submittedName>
        <fullName evidence="4">NBS-LRR</fullName>
    </submittedName>
</protein>
<feature type="region of interest" description="Disordered" evidence="2">
    <location>
        <begin position="243"/>
        <end position="285"/>
    </location>
</feature>
<comment type="caution">
    <text evidence="4">The sequence shown here is derived from an EMBL/GenBank/DDBJ whole genome shotgun (WGS) entry which is preliminary data.</text>
</comment>
<dbReference type="PANTHER" id="PTHR47186">
    <property type="entry name" value="LEUCINE-RICH REPEAT-CONTAINING PROTEIN 57"/>
    <property type="match status" value="1"/>
</dbReference>
<proteinExistence type="predicted"/>
<dbReference type="InterPro" id="IPR032675">
    <property type="entry name" value="LRR_dom_sf"/>
</dbReference>
<evidence type="ECO:0000313" key="4">
    <source>
        <dbReference type="EMBL" id="KAJ4790548.1"/>
    </source>
</evidence>
<dbReference type="InterPro" id="IPR055414">
    <property type="entry name" value="LRR_R13L4/SHOC2-like"/>
</dbReference>
<evidence type="ECO:0000313" key="5">
    <source>
        <dbReference type="Proteomes" id="UP001140206"/>
    </source>
</evidence>
<evidence type="ECO:0000259" key="3">
    <source>
        <dbReference type="Pfam" id="PF23598"/>
    </source>
</evidence>
<evidence type="ECO:0000256" key="1">
    <source>
        <dbReference type="ARBA" id="ARBA00022737"/>
    </source>
</evidence>
<accession>A0AAV8FHV6</accession>
<dbReference type="AlphaFoldDB" id="A0AAV8FHV6"/>
<feature type="domain" description="Disease resistance R13L4/SHOC-2-like LRR" evidence="3">
    <location>
        <begin position="1"/>
        <end position="232"/>
    </location>
</feature>
<reference evidence="4" key="1">
    <citation type="submission" date="2022-08" db="EMBL/GenBank/DDBJ databases">
        <authorList>
            <person name="Marques A."/>
        </authorList>
    </citation>
    <scope>NUCLEOTIDE SEQUENCE</scope>
    <source>
        <strain evidence="4">RhyPub2mFocal</strain>
        <tissue evidence="4">Leaves</tissue>
    </source>
</reference>
<dbReference type="SUPFAM" id="SSF52058">
    <property type="entry name" value="L domain-like"/>
    <property type="match status" value="1"/>
</dbReference>
<dbReference type="Pfam" id="PF23598">
    <property type="entry name" value="LRR_14"/>
    <property type="match status" value="1"/>
</dbReference>
<name>A0AAV8FHV6_9POAL</name>
<dbReference type="Proteomes" id="UP001140206">
    <property type="component" value="Chromosome 2"/>
</dbReference>
<keyword evidence="5" id="KW-1185">Reference proteome</keyword>
<keyword evidence="1" id="KW-0677">Repeat</keyword>
<evidence type="ECO:0000256" key="2">
    <source>
        <dbReference type="SAM" id="MobiDB-lite"/>
    </source>
</evidence>
<dbReference type="EMBL" id="JAMFTS010000002">
    <property type="protein sequence ID" value="KAJ4790548.1"/>
    <property type="molecule type" value="Genomic_DNA"/>
</dbReference>
<gene>
    <name evidence="4" type="ORF">LUZ62_041794</name>
</gene>
<dbReference type="Gene3D" id="3.80.10.10">
    <property type="entry name" value="Ribonuclease Inhibitor"/>
    <property type="match status" value="1"/>
</dbReference>
<sequence>MPKGIGNLKELQVLMWVDIGRSNRRVVGELAQLRQLRKLGVVNLRREHYEKFSASISELSALHSLIIKLQWSEAAAGFLDSVSSPPEYLRSIHLDGWIEKLPVWVSSLYKLAKVTLWRTGLDDDSILVLQQLPNLLLLQLRQQSYVPAKLTIRSTKFSKLKQLSVSFSKNLEELFFEEGTSPELQMLEIQECDLKSGITGAEHLPKLRKLILVNYVYVANLDEVQRQVGAALEIRHPEYQKEREDFYRGTASSGGPPAEEHSSSGSDTEERENNSSRCPRCIPHF</sequence>